<comment type="similarity">
    <text evidence="2">Belongs to the bacterial ribosomal protein bL27 family.</text>
</comment>
<evidence type="ECO:0000256" key="6">
    <source>
        <dbReference type="ARBA" id="ARBA00035267"/>
    </source>
</evidence>
<evidence type="ECO:0000313" key="9">
    <source>
        <dbReference type="Proteomes" id="UP000182658"/>
    </source>
</evidence>
<feature type="region of interest" description="Disordered" evidence="7">
    <location>
        <begin position="265"/>
        <end position="291"/>
    </location>
</feature>
<dbReference type="FunFam" id="2.40.50.100:FF:000042">
    <property type="entry name" value="50S ribosomal protein L27"/>
    <property type="match status" value="1"/>
</dbReference>
<evidence type="ECO:0000256" key="4">
    <source>
        <dbReference type="ARBA" id="ARBA00023128"/>
    </source>
</evidence>
<gene>
    <name evidence="8" type="ORF">CONLIGDRAFT_587341</name>
</gene>
<keyword evidence="5" id="KW-0687">Ribonucleoprotein</keyword>
<evidence type="ECO:0000256" key="7">
    <source>
        <dbReference type="SAM" id="MobiDB-lite"/>
    </source>
</evidence>
<dbReference type="InterPro" id="IPR001684">
    <property type="entry name" value="Ribosomal_bL27"/>
</dbReference>
<keyword evidence="9" id="KW-1185">Reference proteome</keyword>
<dbReference type="SUPFAM" id="SSF110324">
    <property type="entry name" value="Ribosomal L27 protein-like"/>
    <property type="match status" value="1"/>
</dbReference>
<dbReference type="PRINTS" id="PR00063">
    <property type="entry name" value="RIBOSOMALL27"/>
</dbReference>
<dbReference type="OrthoDB" id="1867012at2759"/>
<dbReference type="InParanoid" id="A0A1J7IY63"/>
<protein>
    <recommendedName>
        <fullName evidence="6">Large ribosomal subunit protein bL27m</fullName>
    </recommendedName>
</protein>
<keyword evidence="3" id="KW-0689">Ribosomal protein</keyword>
<evidence type="ECO:0000256" key="2">
    <source>
        <dbReference type="ARBA" id="ARBA00010797"/>
    </source>
</evidence>
<dbReference type="GO" id="GO:0005762">
    <property type="term" value="C:mitochondrial large ribosomal subunit"/>
    <property type="evidence" value="ECO:0007669"/>
    <property type="project" value="TreeGrafter"/>
</dbReference>
<accession>A0A1J7IY63</accession>
<dbReference type="AlphaFoldDB" id="A0A1J7IY63"/>
<dbReference type="PANTHER" id="PTHR15893:SF0">
    <property type="entry name" value="LARGE RIBOSOMAL SUBUNIT PROTEIN BL27M"/>
    <property type="match status" value="1"/>
</dbReference>
<dbReference type="Gene3D" id="2.40.50.100">
    <property type="match status" value="1"/>
</dbReference>
<evidence type="ECO:0000256" key="1">
    <source>
        <dbReference type="ARBA" id="ARBA00004173"/>
    </source>
</evidence>
<dbReference type="Pfam" id="PF01016">
    <property type="entry name" value="Ribosomal_L27"/>
    <property type="match status" value="1"/>
</dbReference>
<sequence>MQLRTLRRPIQAAAVNSCRPQAAASPACSLSNRFALLRLDVGHSSTGISGRRWAAVKSQGAYKLKNKKTIPKKLGAKRTGDQYVIPGNILYKQRGTIWHAGENTILGRDHTIHAAVAGYVKYYRDPLRHPDRQYIGVVFSKVDKLPYPPNSPRVRRLGMVAVQRKTSEAAPAALSTSGIPLKVVRKAIQKETRVLHLQSDYSYREHNWEIGRLVGAAGQVQGAGKTRSRRSSLRVRRRKKQIVFGTRKSEARRRRERRMEIIQRAAEKKAKKTAEVERMAAKGKKGDKTPA</sequence>
<comment type="subcellular location">
    <subcellularLocation>
        <location evidence="1">Mitochondrion</location>
    </subcellularLocation>
</comment>
<dbReference type="PANTHER" id="PTHR15893">
    <property type="entry name" value="RIBOSOMAL PROTEIN L27"/>
    <property type="match status" value="1"/>
</dbReference>
<dbReference type="Proteomes" id="UP000182658">
    <property type="component" value="Unassembled WGS sequence"/>
</dbReference>
<proteinExistence type="inferred from homology"/>
<evidence type="ECO:0000313" key="8">
    <source>
        <dbReference type="EMBL" id="OIW22536.1"/>
    </source>
</evidence>
<reference evidence="8 9" key="1">
    <citation type="submission" date="2016-10" db="EMBL/GenBank/DDBJ databases">
        <title>Draft genome sequence of Coniochaeta ligniaria NRRL30616, a lignocellulolytic fungus for bioabatement of inhibitors in plant biomass hydrolysates.</title>
        <authorList>
            <consortium name="DOE Joint Genome Institute"/>
            <person name="Jimenez D.J."/>
            <person name="Hector R.E."/>
            <person name="Riley R."/>
            <person name="Sun H."/>
            <person name="Grigoriev I.V."/>
            <person name="Van Elsas J.D."/>
            <person name="Nichols N.N."/>
        </authorList>
    </citation>
    <scope>NUCLEOTIDE SEQUENCE [LARGE SCALE GENOMIC DNA]</scope>
    <source>
        <strain evidence="8 9">NRRL 30616</strain>
    </source>
</reference>
<name>A0A1J7IY63_9PEZI</name>
<dbReference type="GO" id="GO:0006412">
    <property type="term" value="P:translation"/>
    <property type="evidence" value="ECO:0007669"/>
    <property type="project" value="InterPro"/>
</dbReference>
<evidence type="ECO:0000256" key="5">
    <source>
        <dbReference type="ARBA" id="ARBA00023274"/>
    </source>
</evidence>
<keyword evidence="4" id="KW-0496">Mitochondrion</keyword>
<organism evidence="8 9">
    <name type="scientific">Coniochaeta ligniaria NRRL 30616</name>
    <dbReference type="NCBI Taxonomy" id="1408157"/>
    <lineage>
        <taxon>Eukaryota</taxon>
        <taxon>Fungi</taxon>
        <taxon>Dikarya</taxon>
        <taxon>Ascomycota</taxon>
        <taxon>Pezizomycotina</taxon>
        <taxon>Sordariomycetes</taxon>
        <taxon>Sordariomycetidae</taxon>
        <taxon>Coniochaetales</taxon>
        <taxon>Coniochaetaceae</taxon>
        <taxon>Coniochaeta</taxon>
    </lineage>
</organism>
<dbReference type="STRING" id="1408157.A0A1J7IY63"/>
<evidence type="ECO:0000256" key="3">
    <source>
        <dbReference type="ARBA" id="ARBA00022980"/>
    </source>
</evidence>
<dbReference type="EMBL" id="KV875113">
    <property type="protein sequence ID" value="OIW22536.1"/>
    <property type="molecule type" value="Genomic_DNA"/>
</dbReference>
<dbReference type="GO" id="GO:0003735">
    <property type="term" value="F:structural constituent of ribosome"/>
    <property type="evidence" value="ECO:0007669"/>
    <property type="project" value="InterPro"/>
</dbReference>